<feature type="domain" description="D-serine dehydratase-like" evidence="3">
    <location>
        <begin position="256"/>
        <end position="364"/>
    </location>
</feature>
<evidence type="ECO:0000256" key="1">
    <source>
        <dbReference type="ARBA" id="ARBA00005323"/>
    </source>
</evidence>
<organism evidence="4 5">
    <name type="scientific">Mesosutterella porci</name>
    <dbReference type="NCBI Taxonomy" id="2915351"/>
    <lineage>
        <taxon>Bacteria</taxon>
        <taxon>Pseudomonadati</taxon>
        <taxon>Pseudomonadota</taxon>
        <taxon>Betaproteobacteria</taxon>
        <taxon>Burkholderiales</taxon>
        <taxon>Sutterellaceae</taxon>
        <taxon>Mesosutterella</taxon>
    </lineage>
</organism>
<dbReference type="Gene3D" id="3.20.20.10">
    <property type="entry name" value="Alanine racemase"/>
    <property type="match status" value="1"/>
</dbReference>
<sequence length="379" mass="40679">MTTLNDLQTPALILDAGRLDRNLERMAAKARSLGVALRPHLKTSKSWDVAKRQMTTPQGPATVSTLKEAEYFAAHGVRDMIYAVGIAPSKLARVAAVNAQGADVKVIFDNEAAGRAISDFCEKQGVTIRALLEIDCDGHRSGLPPDSPELIKVARSLRPGSGAELAGVLTHAGGSYNATGPADMLHRAHEERDGVVRAASRLREAGLPCPIVSVGSTPTATFGDNLDGVTELRCGVYAFFDLFMLGLGVCRQSDLALSVLVTVIGHQKEKNWVITDGGWMALSRDRGTASQKLDQGYGLVADINGEPVPEDLIVVSANQEHGIISSRDGSAFDLGRYPVGTMLRIFPNHACPTAAQHPQYYVVDDGTEVRAVWPRIYGW</sequence>
<dbReference type="EMBL" id="JAKNCT010000001">
    <property type="protein sequence ID" value="MCG5029951.1"/>
    <property type="molecule type" value="Genomic_DNA"/>
</dbReference>
<name>A0ABS9MMV4_9BURK</name>
<dbReference type="RefSeq" id="WP_237977607.1">
    <property type="nucleotide sequence ID" value="NZ_JAKNCT010000001.1"/>
</dbReference>
<keyword evidence="2" id="KW-0456">Lyase</keyword>
<dbReference type="Pfam" id="PF14031">
    <property type="entry name" value="D-ser_dehydrat"/>
    <property type="match status" value="1"/>
</dbReference>
<dbReference type="InterPro" id="IPR029066">
    <property type="entry name" value="PLP-binding_barrel"/>
</dbReference>
<evidence type="ECO:0000259" key="3">
    <source>
        <dbReference type="SMART" id="SM01119"/>
    </source>
</evidence>
<gene>
    <name evidence="4" type="ORF">MAF45_00570</name>
</gene>
<dbReference type="SUPFAM" id="SSF51419">
    <property type="entry name" value="PLP-binding barrel"/>
    <property type="match status" value="1"/>
</dbReference>
<reference evidence="4 5" key="1">
    <citation type="submission" date="2022-02" db="EMBL/GenBank/DDBJ databases">
        <title>Mesosutterella porci, a novel member of the family Sutterellaceae from pig feces.</title>
        <authorList>
            <person name="Wylensek D."/>
            <person name="Clavel T."/>
        </authorList>
    </citation>
    <scope>NUCLEOTIDE SEQUENCE [LARGE SCALE GENOMIC DNA]</scope>
    <source>
        <strain evidence="5">oilRF-744-wt-GAM-9</strain>
    </source>
</reference>
<keyword evidence="5" id="KW-1185">Reference proteome</keyword>
<dbReference type="Proteomes" id="UP001297600">
    <property type="component" value="Unassembled WGS sequence"/>
</dbReference>
<evidence type="ECO:0000313" key="4">
    <source>
        <dbReference type="EMBL" id="MCG5029951.1"/>
    </source>
</evidence>
<protein>
    <submittedName>
        <fullName evidence="4">DSD1 family PLP-dependent enzyme</fullName>
    </submittedName>
</protein>
<comment type="caution">
    <text evidence="4">The sequence shown here is derived from an EMBL/GenBank/DDBJ whole genome shotgun (WGS) entry which is preliminary data.</text>
</comment>
<accession>A0ABS9MMV4</accession>
<dbReference type="Pfam" id="PF01168">
    <property type="entry name" value="Ala_racemase_N"/>
    <property type="match status" value="1"/>
</dbReference>
<dbReference type="InterPro" id="IPR051466">
    <property type="entry name" value="D-amino_acid_metab_enzyme"/>
</dbReference>
<evidence type="ECO:0000256" key="2">
    <source>
        <dbReference type="ARBA" id="ARBA00023239"/>
    </source>
</evidence>
<dbReference type="InterPro" id="IPR026956">
    <property type="entry name" value="D-ser_dehydrat-like_dom"/>
</dbReference>
<dbReference type="Gene3D" id="2.40.37.20">
    <property type="entry name" value="D-serine dehydratase-like domain"/>
    <property type="match status" value="1"/>
</dbReference>
<dbReference type="PANTHER" id="PTHR28004">
    <property type="entry name" value="ZGC:162816-RELATED"/>
    <property type="match status" value="1"/>
</dbReference>
<dbReference type="InterPro" id="IPR042208">
    <property type="entry name" value="D-ser_dehydrat-like_sf"/>
</dbReference>
<dbReference type="InterPro" id="IPR001608">
    <property type="entry name" value="Ala_racemase_N"/>
</dbReference>
<comment type="similarity">
    <text evidence="1">Belongs to the DSD1 family.</text>
</comment>
<proteinExistence type="inferred from homology"/>
<evidence type="ECO:0000313" key="5">
    <source>
        <dbReference type="Proteomes" id="UP001297600"/>
    </source>
</evidence>
<dbReference type="CDD" id="cd06812">
    <property type="entry name" value="PLPDE_III_DSD_D-TA_like_1"/>
    <property type="match status" value="1"/>
</dbReference>
<dbReference type="PANTHER" id="PTHR28004:SF2">
    <property type="entry name" value="D-SERINE DEHYDRATASE"/>
    <property type="match status" value="1"/>
</dbReference>
<dbReference type="SMART" id="SM01119">
    <property type="entry name" value="D-ser_dehydrat"/>
    <property type="match status" value="1"/>
</dbReference>